<organism evidence="1 2">
    <name type="scientific">Corchorus olitorius</name>
    <dbReference type="NCBI Taxonomy" id="93759"/>
    <lineage>
        <taxon>Eukaryota</taxon>
        <taxon>Viridiplantae</taxon>
        <taxon>Streptophyta</taxon>
        <taxon>Embryophyta</taxon>
        <taxon>Tracheophyta</taxon>
        <taxon>Spermatophyta</taxon>
        <taxon>Magnoliopsida</taxon>
        <taxon>eudicotyledons</taxon>
        <taxon>Gunneridae</taxon>
        <taxon>Pentapetalae</taxon>
        <taxon>rosids</taxon>
        <taxon>malvids</taxon>
        <taxon>Malvales</taxon>
        <taxon>Malvaceae</taxon>
        <taxon>Grewioideae</taxon>
        <taxon>Apeibeae</taxon>
        <taxon>Corchorus</taxon>
    </lineage>
</organism>
<reference evidence="2" key="1">
    <citation type="submission" date="2013-09" db="EMBL/GenBank/DDBJ databases">
        <title>Corchorus olitorius genome sequencing.</title>
        <authorList>
            <person name="Alam M."/>
            <person name="Haque M.S."/>
            <person name="Islam M.S."/>
            <person name="Emdad E.M."/>
            <person name="Islam M.M."/>
            <person name="Ahmed B."/>
            <person name="Halim A."/>
            <person name="Hossen Q.M.M."/>
            <person name="Hossain M.Z."/>
            <person name="Ahmed R."/>
            <person name="Khan M.M."/>
            <person name="Islam R."/>
            <person name="Rashid M.M."/>
            <person name="Khan S.A."/>
            <person name="Rahman M.S."/>
            <person name="Alam M."/>
            <person name="Yahiya A.S."/>
            <person name="Khan M.S."/>
            <person name="Azam M.S."/>
            <person name="Haque T."/>
            <person name="Lashkar M.Z.H."/>
            <person name="Akhand A.I."/>
            <person name="Morshed G."/>
            <person name="Roy S."/>
            <person name="Uddin K.S."/>
            <person name="Rabeya T."/>
            <person name="Hossain A.S."/>
            <person name="Chowdhury A."/>
            <person name="Snigdha A.R."/>
            <person name="Mortoza M.S."/>
            <person name="Matin S.A."/>
            <person name="Hoque S.M.E."/>
            <person name="Islam M.K."/>
            <person name="Roy D.K."/>
            <person name="Haider R."/>
            <person name="Moosa M.M."/>
            <person name="Elias S.M."/>
            <person name="Hasan A.M."/>
            <person name="Jahan S."/>
            <person name="Shafiuddin M."/>
            <person name="Mahmood N."/>
            <person name="Shommy N.S."/>
        </authorList>
    </citation>
    <scope>NUCLEOTIDE SEQUENCE [LARGE SCALE GENOMIC DNA]</scope>
    <source>
        <strain evidence="2">cv. O-4</strain>
    </source>
</reference>
<dbReference type="EMBL" id="AWUE01016262">
    <property type="protein sequence ID" value="OMO93470.1"/>
    <property type="molecule type" value="Genomic_DNA"/>
</dbReference>
<proteinExistence type="predicted"/>
<comment type="caution">
    <text evidence="1">The sequence shown here is derived from an EMBL/GenBank/DDBJ whole genome shotgun (WGS) entry which is preliminary data.</text>
</comment>
<dbReference type="AlphaFoldDB" id="A0A1R3JF78"/>
<sequence length="88" mass="10298">MEDGSRMENGYFGTIKWSDIALITSWAIWNDRNTEFHEGVRRNPQQTVEFIRAFILEFQRCQEAVIPVVQIGHKEKLDEAVHKSLFST</sequence>
<gene>
    <name evidence="1" type="ORF">COLO4_16903</name>
</gene>
<evidence type="ECO:0000313" key="2">
    <source>
        <dbReference type="Proteomes" id="UP000187203"/>
    </source>
</evidence>
<dbReference type="Proteomes" id="UP000187203">
    <property type="component" value="Unassembled WGS sequence"/>
</dbReference>
<name>A0A1R3JF78_9ROSI</name>
<keyword evidence="2" id="KW-1185">Reference proteome</keyword>
<evidence type="ECO:0000313" key="1">
    <source>
        <dbReference type="EMBL" id="OMO93470.1"/>
    </source>
</evidence>
<protein>
    <submittedName>
        <fullName evidence="1">ABC transporter C family member 8-like protein</fullName>
    </submittedName>
</protein>
<accession>A0A1R3JF78</accession>